<protein>
    <submittedName>
        <fullName evidence="2">Uncharacterized protein</fullName>
    </submittedName>
</protein>
<gene>
    <name evidence="2" type="ORF">ACFQY0_09820</name>
</gene>
<dbReference type="EMBL" id="JBHTBS010000004">
    <property type="protein sequence ID" value="MFC7337472.1"/>
    <property type="molecule type" value="Genomic_DNA"/>
</dbReference>
<keyword evidence="3" id="KW-1185">Reference proteome</keyword>
<name>A0ABW2L7M1_9BACT</name>
<dbReference type="Proteomes" id="UP001596472">
    <property type="component" value="Unassembled WGS sequence"/>
</dbReference>
<evidence type="ECO:0000313" key="3">
    <source>
        <dbReference type="Proteomes" id="UP001596472"/>
    </source>
</evidence>
<dbReference type="RefSeq" id="WP_379711786.1">
    <property type="nucleotide sequence ID" value="NZ_JBHTBS010000004.1"/>
</dbReference>
<feature type="coiled-coil region" evidence="1">
    <location>
        <begin position="71"/>
        <end position="98"/>
    </location>
</feature>
<keyword evidence="1" id="KW-0175">Coiled coil</keyword>
<accession>A0ABW2L7M1</accession>
<comment type="caution">
    <text evidence="2">The sequence shown here is derived from an EMBL/GenBank/DDBJ whole genome shotgun (WGS) entry which is preliminary data.</text>
</comment>
<sequence length="134" mass="15260">MNASNDQHDRIREELSIVNQSLTHVRQHLDDDQELTAIESGLSEAVQRRDSKRDEAHKAGERLKQWFTETKDQVIDKLEDLKTDIEIHRIEKDADRKEEHACDAVIVAAHALMEAEVAVIEAIKARKMAIEVAG</sequence>
<reference evidence="3" key="1">
    <citation type="journal article" date="2019" name="Int. J. Syst. Evol. Microbiol.">
        <title>The Global Catalogue of Microorganisms (GCM) 10K type strain sequencing project: providing services to taxonomists for standard genome sequencing and annotation.</title>
        <authorList>
            <consortium name="The Broad Institute Genomics Platform"/>
            <consortium name="The Broad Institute Genome Sequencing Center for Infectious Disease"/>
            <person name="Wu L."/>
            <person name="Ma J."/>
        </authorList>
    </citation>
    <scope>NUCLEOTIDE SEQUENCE [LARGE SCALE GENOMIC DNA]</scope>
    <source>
        <strain evidence="3">CGMCC 4.1467</strain>
    </source>
</reference>
<evidence type="ECO:0000256" key="1">
    <source>
        <dbReference type="SAM" id="Coils"/>
    </source>
</evidence>
<evidence type="ECO:0000313" key="2">
    <source>
        <dbReference type="EMBL" id="MFC7337472.1"/>
    </source>
</evidence>
<proteinExistence type="predicted"/>
<organism evidence="2 3">
    <name type="scientific">Haloferula chungangensis</name>
    <dbReference type="NCBI Taxonomy" id="1048331"/>
    <lineage>
        <taxon>Bacteria</taxon>
        <taxon>Pseudomonadati</taxon>
        <taxon>Verrucomicrobiota</taxon>
        <taxon>Verrucomicrobiia</taxon>
        <taxon>Verrucomicrobiales</taxon>
        <taxon>Verrucomicrobiaceae</taxon>
        <taxon>Haloferula</taxon>
    </lineage>
</organism>